<organism evidence="5 6">
    <name type="scientific">Mucilaginibacter ximonensis</name>
    <dbReference type="NCBI Taxonomy" id="538021"/>
    <lineage>
        <taxon>Bacteria</taxon>
        <taxon>Pseudomonadati</taxon>
        <taxon>Bacteroidota</taxon>
        <taxon>Sphingobacteriia</taxon>
        <taxon>Sphingobacteriales</taxon>
        <taxon>Sphingobacteriaceae</taxon>
        <taxon>Mucilaginibacter</taxon>
    </lineage>
</organism>
<accession>A0ABW5YH73</accession>
<protein>
    <submittedName>
        <fullName evidence="5">Winged helix-turn-helix transcriptional regulator</fullName>
    </submittedName>
</protein>
<dbReference type="SUPFAM" id="SSF46785">
    <property type="entry name" value="Winged helix' DNA-binding domain"/>
    <property type="match status" value="1"/>
</dbReference>
<evidence type="ECO:0000256" key="1">
    <source>
        <dbReference type="ARBA" id="ARBA00023015"/>
    </source>
</evidence>
<dbReference type="PANTHER" id="PTHR33204">
    <property type="entry name" value="TRANSCRIPTIONAL REGULATOR, MARR FAMILY"/>
    <property type="match status" value="1"/>
</dbReference>
<evidence type="ECO:0000256" key="3">
    <source>
        <dbReference type="ARBA" id="ARBA00023163"/>
    </source>
</evidence>
<dbReference type="EMBL" id="JBHUPD010000004">
    <property type="protein sequence ID" value="MFD2874656.1"/>
    <property type="molecule type" value="Genomic_DNA"/>
</dbReference>
<dbReference type="Gene3D" id="1.10.10.10">
    <property type="entry name" value="Winged helix-like DNA-binding domain superfamily/Winged helix DNA-binding domain"/>
    <property type="match status" value="1"/>
</dbReference>
<evidence type="ECO:0000259" key="4">
    <source>
        <dbReference type="PROSITE" id="PS51118"/>
    </source>
</evidence>
<dbReference type="InterPro" id="IPR036390">
    <property type="entry name" value="WH_DNA-bd_sf"/>
</dbReference>
<dbReference type="PROSITE" id="PS51118">
    <property type="entry name" value="HTH_HXLR"/>
    <property type="match status" value="1"/>
</dbReference>
<dbReference type="Pfam" id="PF01638">
    <property type="entry name" value="HxlR"/>
    <property type="match status" value="1"/>
</dbReference>
<evidence type="ECO:0000256" key="2">
    <source>
        <dbReference type="ARBA" id="ARBA00023125"/>
    </source>
</evidence>
<reference evidence="6" key="1">
    <citation type="journal article" date="2019" name="Int. J. Syst. Evol. Microbiol.">
        <title>The Global Catalogue of Microorganisms (GCM) 10K type strain sequencing project: providing services to taxonomists for standard genome sequencing and annotation.</title>
        <authorList>
            <consortium name="The Broad Institute Genomics Platform"/>
            <consortium name="The Broad Institute Genome Sequencing Center for Infectious Disease"/>
            <person name="Wu L."/>
            <person name="Ma J."/>
        </authorList>
    </citation>
    <scope>NUCLEOTIDE SEQUENCE [LARGE SCALE GENOMIC DNA]</scope>
    <source>
        <strain evidence="6">KCTC 22437</strain>
    </source>
</reference>
<dbReference type="InterPro" id="IPR002577">
    <property type="entry name" value="HTH_HxlR"/>
</dbReference>
<keyword evidence="6" id="KW-1185">Reference proteome</keyword>
<keyword evidence="1" id="KW-0805">Transcription regulation</keyword>
<keyword evidence="3" id="KW-0804">Transcription</keyword>
<dbReference type="PANTHER" id="PTHR33204:SF29">
    <property type="entry name" value="TRANSCRIPTIONAL REGULATOR"/>
    <property type="match status" value="1"/>
</dbReference>
<gene>
    <name evidence="5" type="ORF">ACFS5N_19380</name>
</gene>
<keyword evidence="2" id="KW-0238">DNA-binding</keyword>
<evidence type="ECO:0000313" key="6">
    <source>
        <dbReference type="Proteomes" id="UP001597557"/>
    </source>
</evidence>
<comment type="caution">
    <text evidence="5">The sequence shown here is derived from an EMBL/GenBank/DDBJ whole genome shotgun (WGS) entry which is preliminary data.</text>
</comment>
<dbReference type="Proteomes" id="UP001597557">
    <property type="component" value="Unassembled WGS sequence"/>
</dbReference>
<proteinExistence type="predicted"/>
<name>A0ABW5YH73_9SPHI</name>
<evidence type="ECO:0000313" key="5">
    <source>
        <dbReference type="EMBL" id="MFD2874656.1"/>
    </source>
</evidence>
<feature type="domain" description="HTH hxlR-type" evidence="4">
    <location>
        <begin position="25"/>
        <end position="123"/>
    </location>
</feature>
<dbReference type="InterPro" id="IPR036388">
    <property type="entry name" value="WH-like_DNA-bd_sf"/>
</dbReference>
<sequence>MSLLLAINMLDEKIILKKYDQACECPITAAVGIVGGKWKPVIIWVLMTGPKRFGELHKIISGIALKVLSRQLKELEADGIINRKVFAEVPPRVEYTLTEKGRSLQAIMDLLAEWGRENIVGAN</sequence>
<dbReference type="RefSeq" id="WP_377189752.1">
    <property type="nucleotide sequence ID" value="NZ_JBHUPD010000004.1"/>
</dbReference>